<proteinExistence type="predicted"/>
<dbReference type="InterPro" id="IPR001878">
    <property type="entry name" value="Znf_CCHC"/>
</dbReference>
<keyword evidence="1" id="KW-0863">Zinc-finger</keyword>
<feature type="region of interest" description="Disordered" evidence="2">
    <location>
        <begin position="1"/>
        <end position="110"/>
    </location>
</feature>
<dbReference type="SUPFAM" id="SSF57756">
    <property type="entry name" value="Retrovirus zinc finger-like domains"/>
    <property type="match status" value="1"/>
</dbReference>
<feature type="compositionally biased region" description="Low complexity" evidence="2">
    <location>
        <begin position="13"/>
        <end position="25"/>
    </location>
</feature>
<evidence type="ECO:0000313" key="4">
    <source>
        <dbReference type="EMBL" id="KMQ86474.1"/>
    </source>
</evidence>
<dbReference type="OrthoDB" id="7615112at2759"/>
<evidence type="ECO:0000313" key="5">
    <source>
        <dbReference type="Proteomes" id="UP000036403"/>
    </source>
</evidence>
<dbReference type="GO" id="GO:0003676">
    <property type="term" value="F:nucleic acid binding"/>
    <property type="evidence" value="ECO:0007669"/>
    <property type="project" value="InterPro"/>
</dbReference>
<evidence type="ECO:0000259" key="3">
    <source>
        <dbReference type="PROSITE" id="PS50158"/>
    </source>
</evidence>
<dbReference type="PaxDb" id="67767-A0A0J7K864"/>
<keyword evidence="5" id="KW-1185">Reference proteome</keyword>
<gene>
    <name evidence="4" type="ORF">RF55_14525</name>
</gene>
<evidence type="ECO:0000256" key="1">
    <source>
        <dbReference type="PROSITE-ProRule" id="PRU00047"/>
    </source>
</evidence>
<feature type="region of interest" description="Disordered" evidence="2">
    <location>
        <begin position="366"/>
        <end position="420"/>
    </location>
</feature>
<feature type="compositionally biased region" description="Polar residues" evidence="2">
    <location>
        <begin position="410"/>
        <end position="420"/>
    </location>
</feature>
<sequence>MKKGTGWEIGGKSVSSRTPGPSGSRPQPPDDTTTESWSTVVRRGTKAKGADDSRVAGNKAPKLKTTQSSGPTPRPKGAGTGTGGKGKGKARAVQSIKGQPASNNNSVNKKRKIRLSKEAAILISMPSKGGAEMDTSDSSGANIRSLEEVITSIRGDIKFSDYRITSLRPKRAATGGILYEVPRVGSEKKADKLAAQLKTLLELKGMRVTRPVKRAELRITGLDDSIAPEDVRTAVATAGGCSAEEVKVGKIGRSAAGGLGSIWVQCPAVAAKKVANPGFLEIAWIRARIEVLGSRPLQCFRCLGAGHTRAQCKEIVDRSDLCYRCGLPGHKAAECSADPQCPHCKGRGLKAEHRYGGKACAFSRPIGKKKDKGTAKKTVPHQQEAGTKGATKPTTSPPATKPGTRIPDTEASQGEATTSK</sequence>
<accession>A0A0J7K864</accession>
<keyword evidence="1" id="KW-0862">Zinc</keyword>
<feature type="compositionally biased region" description="Polar residues" evidence="2">
    <location>
        <begin position="30"/>
        <end position="39"/>
    </location>
</feature>
<protein>
    <submittedName>
        <fullName evidence="4">Gag-like protein</fullName>
    </submittedName>
</protein>
<dbReference type="SMART" id="SM00343">
    <property type="entry name" value="ZnF_C2HC"/>
    <property type="match status" value="2"/>
</dbReference>
<comment type="caution">
    <text evidence="4">The sequence shown here is derived from an EMBL/GenBank/DDBJ whole genome shotgun (WGS) entry which is preliminary data.</text>
</comment>
<feature type="domain" description="CCHC-type" evidence="3">
    <location>
        <begin position="322"/>
        <end position="335"/>
    </location>
</feature>
<feature type="compositionally biased region" description="Polar residues" evidence="2">
    <location>
        <begin position="96"/>
        <end position="107"/>
    </location>
</feature>
<dbReference type="Gene3D" id="4.10.60.10">
    <property type="entry name" value="Zinc finger, CCHC-type"/>
    <property type="match status" value="1"/>
</dbReference>
<dbReference type="InterPro" id="IPR036875">
    <property type="entry name" value="Znf_CCHC_sf"/>
</dbReference>
<reference evidence="4 5" key="1">
    <citation type="submission" date="2015-04" db="EMBL/GenBank/DDBJ databases">
        <title>Lasius niger genome sequencing.</title>
        <authorList>
            <person name="Konorov E.A."/>
            <person name="Nikitin M.A."/>
            <person name="Kirill M.V."/>
            <person name="Chang P."/>
        </authorList>
    </citation>
    <scope>NUCLEOTIDE SEQUENCE [LARGE SCALE GENOMIC DNA]</scope>
    <source>
        <tissue evidence="4">Whole</tissue>
    </source>
</reference>
<dbReference type="Proteomes" id="UP000036403">
    <property type="component" value="Unassembled WGS sequence"/>
</dbReference>
<organism evidence="4 5">
    <name type="scientific">Lasius niger</name>
    <name type="common">Black garden ant</name>
    <dbReference type="NCBI Taxonomy" id="67767"/>
    <lineage>
        <taxon>Eukaryota</taxon>
        <taxon>Metazoa</taxon>
        <taxon>Ecdysozoa</taxon>
        <taxon>Arthropoda</taxon>
        <taxon>Hexapoda</taxon>
        <taxon>Insecta</taxon>
        <taxon>Pterygota</taxon>
        <taxon>Neoptera</taxon>
        <taxon>Endopterygota</taxon>
        <taxon>Hymenoptera</taxon>
        <taxon>Apocrita</taxon>
        <taxon>Aculeata</taxon>
        <taxon>Formicoidea</taxon>
        <taxon>Formicidae</taxon>
        <taxon>Formicinae</taxon>
        <taxon>Lasius</taxon>
        <taxon>Lasius</taxon>
    </lineage>
</organism>
<dbReference type="EMBL" id="LBMM01012023">
    <property type="protein sequence ID" value="KMQ86474.1"/>
    <property type="molecule type" value="Genomic_DNA"/>
</dbReference>
<name>A0A0J7K864_LASNI</name>
<feature type="compositionally biased region" description="Low complexity" evidence="2">
    <location>
        <begin position="385"/>
        <end position="394"/>
    </location>
</feature>
<dbReference type="PROSITE" id="PS50158">
    <property type="entry name" value="ZF_CCHC"/>
    <property type="match status" value="1"/>
</dbReference>
<evidence type="ECO:0000256" key="2">
    <source>
        <dbReference type="SAM" id="MobiDB-lite"/>
    </source>
</evidence>
<keyword evidence="1" id="KW-0479">Metal-binding</keyword>
<dbReference type="AlphaFoldDB" id="A0A0J7K864"/>
<dbReference type="GO" id="GO:0008270">
    <property type="term" value="F:zinc ion binding"/>
    <property type="evidence" value="ECO:0007669"/>
    <property type="project" value="UniProtKB-KW"/>
</dbReference>